<dbReference type="Proteomes" id="UP000662818">
    <property type="component" value="Chromosome"/>
</dbReference>
<feature type="domain" description="VOC" evidence="6">
    <location>
        <begin position="202"/>
        <end position="358"/>
    </location>
</feature>
<accession>A0ABX7PS83</accession>
<keyword evidence="7" id="KW-0223">Dioxygenase</keyword>
<evidence type="ECO:0000256" key="3">
    <source>
        <dbReference type="ARBA" id="ARBA00022723"/>
    </source>
</evidence>
<dbReference type="InterPro" id="IPR041736">
    <property type="entry name" value="4OHPhenylPyrv_dOase_N"/>
</dbReference>
<dbReference type="InterPro" id="IPR029068">
    <property type="entry name" value="Glyas_Bleomycin-R_OHBP_Dase"/>
</dbReference>
<feature type="domain" description="VOC" evidence="6">
    <location>
        <begin position="41"/>
        <end position="171"/>
    </location>
</feature>
<dbReference type="Pfam" id="PF00903">
    <property type="entry name" value="Glyoxalase"/>
    <property type="match status" value="2"/>
</dbReference>
<dbReference type="CDD" id="cd08342">
    <property type="entry name" value="HPPD_N_like"/>
    <property type="match status" value="1"/>
</dbReference>
<evidence type="ECO:0000313" key="7">
    <source>
        <dbReference type="EMBL" id="QSR28478.1"/>
    </source>
</evidence>
<name>A0ABX7PS83_9ACTN</name>
<dbReference type="NCBIfam" id="TIGR01263">
    <property type="entry name" value="4HPPD"/>
    <property type="match status" value="1"/>
</dbReference>
<evidence type="ECO:0000256" key="4">
    <source>
        <dbReference type="ARBA" id="ARBA00022737"/>
    </source>
</evidence>
<evidence type="ECO:0000256" key="2">
    <source>
        <dbReference type="ARBA" id="ARBA00005877"/>
    </source>
</evidence>
<dbReference type="PANTHER" id="PTHR11959">
    <property type="entry name" value="4-HYDROXYPHENYLPYRUVATE DIOXYGENASE"/>
    <property type="match status" value="1"/>
</dbReference>
<comment type="cofactor">
    <cofactor evidence="1">
        <name>Fe cation</name>
        <dbReference type="ChEBI" id="CHEBI:24875"/>
    </cofactor>
</comment>
<dbReference type="CDD" id="cd07250">
    <property type="entry name" value="HPPD_C_like"/>
    <property type="match status" value="1"/>
</dbReference>
<keyword evidence="3" id="KW-0479">Metal-binding</keyword>
<protein>
    <submittedName>
        <fullName evidence="7">4-hydroxyphenylpyruvate dioxygenase</fullName>
    </submittedName>
</protein>
<dbReference type="RefSeq" id="WP_207007273.1">
    <property type="nucleotide sequence ID" value="NZ_CP022295.1"/>
</dbReference>
<dbReference type="Gene3D" id="3.10.180.10">
    <property type="entry name" value="2,3-Dihydroxybiphenyl 1,2-Dioxygenase, domain 1"/>
    <property type="match status" value="2"/>
</dbReference>
<dbReference type="EMBL" id="CP022295">
    <property type="protein sequence ID" value="QSR28478.1"/>
    <property type="molecule type" value="Genomic_DNA"/>
</dbReference>
<keyword evidence="5" id="KW-0408">Iron</keyword>
<dbReference type="PANTHER" id="PTHR11959:SF1">
    <property type="entry name" value="4-HYDROXYPHENYLPYRUVATE DIOXYGENASE"/>
    <property type="match status" value="1"/>
</dbReference>
<keyword evidence="8" id="KW-1185">Reference proteome</keyword>
<evidence type="ECO:0000259" key="6">
    <source>
        <dbReference type="PROSITE" id="PS51819"/>
    </source>
</evidence>
<sequence length="401" mass="44988">MSLQETLTSEERLAELDLDTLKQLVGLVEYDDREDPFPVTGWDAAVWAVGNATQSAHFFISAFGMELVAYSGPETGNRDHMAYVLKSGAVRFVIKGGVDPHSPLLDHHRKHGDGIVDIALEVPDVDKCIEHARSVGATVLEEPHDLTDEHGTVRVGAIATYGDTRHTLVDRSRYDGPYLPGYVARTSTFVKREGAPKRLFQALDHIVGNVELGRMDDWVEFYRKVMGFTNMAEFIGDDIATDYSALMSKVVANGNHRVKFPLNEPAIAKKKSQIDEYLEFYDGPGAQHLALATNDILRTVDALRAEGIEFLNTPDSYYEDPELRARIGEVRVPVEELQKRGILVDRDEDGYLLQIFTKPLGDRPTVFFEFIERHGSLGFGKGNFKALFEAIEREQERRGNF</sequence>
<keyword evidence="4" id="KW-0677">Repeat</keyword>
<comment type="similarity">
    <text evidence="2">Belongs to the 4HPPD family.</text>
</comment>
<evidence type="ECO:0000256" key="1">
    <source>
        <dbReference type="ARBA" id="ARBA00001962"/>
    </source>
</evidence>
<organism evidence="7 8">
    <name type="scientific">Nocardioides aromaticivorans</name>
    <dbReference type="NCBI Taxonomy" id="200618"/>
    <lineage>
        <taxon>Bacteria</taxon>
        <taxon>Bacillati</taxon>
        <taxon>Actinomycetota</taxon>
        <taxon>Actinomycetes</taxon>
        <taxon>Propionibacteriales</taxon>
        <taxon>Nocardioidaceae</taxon>
        <taxon>Nocardioides</taxon>
    </lineage>
</organism>
<evidence type="ECO:0000256" key="5">
    <source>
        <dbReference type="ARBA" id="ARBA00023004"/>
    </source>
</evidence>
<dbReference type="InterPro" id="IPR005956">
    <property type="entry name" value="4OHPhenylPyrv_dOase"/>
</dbReference>
<dbReference type="InterPro" id="IPR041735">
    <property type="entry name" value="4OHPhenylPyrv_dOase_C"/>
</dbReference>
<dbReference type="PIRSF" id="PIRSF009283">
    <property type="entry name" value="HPP_dOase"/>
    <property type="match status" value="1"/>
</dbReference>
<dbReference type="SUPFAM" id="SSF54593">
    <property type="entry name" value="Glyoxalase/Bleomycin resistance protein/Dihydroxybiphenyl dioxygenase"/>
    <property type="match status" value="1"/>
</dbReference>
<dbReference type="InterPro" id="IPR004360">
    <property type="entry name" value="Glyas_Fos-R_dOase_dom"/>
</dbReference>
<gene>
    <name evidence="7" type="primary">hppD</name>
    <name evidence="7" type="ORF">CFH99_22905</name>
</gene>
<keyword evidence="7" id="KW-0560">Oxidoreductase</keyword>
<dbReference type="GO" id="GO:0051213">
    <property type="term" value="F:dioxygenase activity"/>
    <property type="evidence" value="ECO:0007669"/>
    <property type="project" value="UniProtKB-KW"/>
</dbReference>
<dbReference type="InterPro" id="IPR037523">
    <property type="entry name" value="VOC_core"/>
</dbReference>
<proteinExistence type="inferred from homology"/>
<evidence type="ECO:0000313" key="8">
    <source>
        <dbReference type="Proteomes" id="UP000662818"/>
    </source>
</evidence>
<reference evidence="7 8" key="1">
    <citation type="submission" date="2017-06" db="EMBL/GenBank/DDBJ databases">
        <title>Complete Genome Sequence of the Soil Carbazole-Degrading Bacterium Nocardioides aromaticivorans IC177.</title>
        <authorList>
            <person name="Vejarano F."/>
            <person name="Suzuki-Minakuchi C."/>
            <person name="Ohtsubo Y."/>
            <person name="Tsuda M."/>
            <person name="Okada K."/>
            <person name="Nojiri H."/>
        </authorList>
    </citation>
    <scope>NUCLEOTIDE SEQUENCE [LARGE SCALE GENOMIC DNA]</scope>
    <source>
        <strain evidence="7 8">IC177</strain>
    </source>
</reference>
<dbReference type="PROSITE" id="PS51819">
    <property type="entry name" value="VOC"/>
    <property type="match status" value="2"/>
</dbReference>